<comment type="caution">
    <text evidence="3">The sequence shown here is derived from an EMBL/GenBank/DDBJ whole genome shotgun (WGS) entry which is preliminary data.</text>
</comment>
<dbReference type="RefSeq" id="WP_065082381.1">
    <property type="nucleotide sequence ID" value="NZ_FLSS01000012.1"/>
</dbReference>
<name>A0ABY3NFA9_ELIMR</name>
<sequence length="192" mass="21308">MKTIIVIITTGFLLFSCAAWNKKKQISEVRSSEKEVLTKSGTADVKVNRSITDFSQTVSGKMNLSIVPGNSQIQDSTIPKAPRKVKIKDAAGNEAEYDIQGNEAINFGSETISKTLLMQVQDSISILQNNFENLQKNFDIYKKQKESESKKTGLQFGAYLTLLGLGAVGIVVIALLVYFGKLTFYKKSRWIK</sequence>
<accession>A0ABY3NFA9</accession>
<dbReference type="Proteomes" id="UP000324513">
    <property type="component" value="Unassembled WGS sequence"/>
</dbReference>
<keyword evidence="2" id="KW-0472">Membrane</keyword>
<gene>
    <name evidence="3" type="ORF">LX74_02465</name>
</gene>
<protein>
    <recommendedName>
        <fullName evidence="5">DUF4349 domain-containing protein</fullName>
    </recommendedName>
</protein>
<keyword evidence="2" id="KW-0812">Transmembrane</keyword>
<keyword evidence="2" id="KW-1133">Transmembrane helix</keyword>
<dbReference type="PROSITE" id="PS51257">
    <property type="entry name" value="PROKAR_LIPOPROTEIN"/>
    <property type="match status" value="1"/>
</dbReference>
<evidence type="ECO:0000313" key="4">
    <source>
        <dbReference type="Proteomes" id="UP000324513"/>
    </source>
</evidence>
<organism evidence="3 4">
    <name type="scientific">Elizabethkingia miricola</name>
    <name type="common">Chryseobacterium miricola</name>
    <dbReference type="NCBI Taxonomy" id="172045"/>
    <lineage>
        <taxon>Bacteria</taxon>
        <taxon>Pseudomonadati</taxon>
        <taxon>Bacteroidota</taxon>
        <taxon>Flavobacteriia</taxon>
        <taxon>Flavobacteriales</taxon>
        <taxon>Weeksellaceae</taxon>
        <taxon>Elizabethkingia</taxon>
    </lineage>
</organism>
<keyword evidence="1" id="KW-0175">Coiled coil</keyword>
<reference evidence="3 4" key="1">
    <citation type="submission" date="2019-07" db="EMBL/GenBank/DDBJ databases">
        <title>Genomic Encyclopedia of Archaeal and Bacterial Type Strains, Phase II (KMG-II): from individual species to whole genera.</title>
        <authorList>
            <person name="Goeker M."/>
        </authorList>
    </citation>
    <scope>NUCLEOTIDE SEQUENCE [LARGE SCALE GENOMIC DNA]</scope>
    <source>
        <strain evidence="3 4">DSM 14571</strain>
    </source>
</reference>
<evidence type="ECO:0008006" key="5">
    <source>
        <dbReference type="Google" id="ProtNLM"/>
    </source>
</evidence>
<evidence type="ECO:0000256" key="1">
    <source>
        <dbReference type="SAM" id="Coils"/>
    </source>
</evidence>
<evidence type="ECO:0000256" key="2">
    <source>
        <dbReference type="SAM" id="Phobius"/>
    </source>
</evidence>
<feature type="transmembrane region" description="Helical" evidence="2">
    <location>
        <begin position="156"/>
        <end position="179"/>
    </location>
</feature>
<keyword evidence="4" id="KW-1185">Reference proteome</keyword>
<feature type="coiled-coil region" evidence="1">
    <location>
        <begin position="117"/>
        <end position="151"/>
    </location>
</feature>
<proteinExistence type="predicted"/>
<evidence type="ECO:0000313" key="3">
    <source>
        <dbReference type="EMBL" id="TYO91144.1"/>
    </source>
</evidence>
<dbReference type="EMBL" id="VNHK01000007">
    <property type="protein sequence ID" value="TYO91144.1"/>
    <property type="molecule type" value="Genomic_DNA"/>
</dbReference>